<dbReference type="EMBL" id="PFBZ01000128">
    <property type="protein sequence ID" value="PIT86477.1"/>
    <property type="molecule type" value="Genomic_DNA"/>
</dbReference>
<evidence type="ECO:0000313" key="2">
    <source>
        <dbReference type="EMBL" id="PIT86477.1"/>
    </source>
</evidence>
<evidence type="ECO:0000313" key="3">
    <source>
        <dbReference type="Proteomes" id="UP000229362"/>
    </source>
</evidence>
<reference evidence="3" key="1">
    <citation type="submission" date="2017-09" db="EMBL/GenBank/DDBJ databases">
        <title>Depth-based differentiation of microbial function through sediment-hosted aquifers and enrichment of novel symbionts in the deep terrestrial subsurface.</title>
        <authorList>
            <person name="Probst A.J."/>
            <person name="Ladd B."/>
            <person name="Jarett J.K."/>
            <person name="Geller-Mcgrath D.E."/>
            <person name="Sieber C.M.K."/>
            <person name="Emerson J.B."/>
            <person name="Anantharaman K."/>
            <person name="Thomas B.C."/>
            <person name="Malmstrom R."/>
            <person name="Stieglmeier M."/>
            <person name="Klingl A."/>
            <person name="Woyke T."/>
            <person name="Ryan C.M."/>
            <person name="Banfield J.F."/>
        </authorList>
    </citation>
    <scope>NUCLEOTIDE SEQUENCE [LARGE SCALE GENOMIC DNA]</scope>
</reference>
<dbReference type="Proteomes" id="UP000229362">
    <property type="component" value="Unassembled WGS sequence"/>
</dbReference>
<gene>
    <name evidence="2" type="ORF">COU33_02920</name>
</gene>
<comment type="caution">
    <text evidence="2">The sequence shown here is derived from an EMBL/GenBank/DDBJ whole genome shotgun (WGS) entry which is preliminary data.</text>
</comment>
<dbReference type="AlphaFoldDB" id="A0A2M6W0Z5"/>
<proteinExistence type="predicted"/>
<keyword evidence="1" id="KW-0472">Membrane</keyword>
<keyword evidence="1" id="KW-0812">Transmembrane</keyword>
<keyword evidence="1" id="KW-1133">Transmembrane helix</keyword>
<organism evidence="2 3">
    <name type="scientific">Candidatus Magasanikbacteria bacterium CG10_big_fil_rev_8_21_14_0_10_43_6</name>
    <dbReference type="NCBI Taxonomy" id="1974650"/>
    <lineage>
        <taxon>Bacteria</taxon>
        <taxon>Candidatus Magasanikiibacteriota</taxon>
    </lineage>
</organism>
<protein>
    <submittedName>
        <fullName evidence="2">Uncharacterized protein</fullName>
    </submittedName>
</protein>
<feature type="transmembrane region" description="Helical" evidence="1">
    <location>
        <begin position="65"/>
        <end position="87"/>
    </location>
</feature>
<feature type="transmembrane region" description="Helical" evidence="1">
    <location>
        <begin position="99"/>
        <end position="122"/>
    </location>
</feature>
<name>A0A2M6W0Z5_9BACT</name>
<evidence type="ECO:0000256" key="1">
    <source>
        <dbReference type="SAM" id="Phobius"/>
    </source>
</evidence>
<sequence length="202" mass="21455">MSLHKHIRIFIFSIAFVVLLFGAANTFAKDLKVGDAQGFLNEAVAPTGISQSDISSGAGVLVKRVLAAVGIIFFGLMVYAGFLWMTARGEEDQITKARNTIVGAIIGLIVTVGAYGITAILVTRLQQGASGGGNPNNKTAQGCCQDRVNAIWACRITTESDCTERGLVCEPGDDFCSPSDFNFNENIVEIPACVATCDEKNQ</sequence>
<accession>A0A2M6W0Z5</accession>